<dbReference type="Proteomes" id="UP000290445">
    <property type="component" value="Segment"/>
</dbReference>
<evidence type="ECO:0000313" key="2">
    <source>
        <dbReference type="Proteomes" id="UP000290445"/>
    </source>
</evidence>
<dbReference type="Gene3D" id="1.10.1740.70">
    <property type="entry name" value="ChaB"/>
    <property type="match status" value="1"/>
</dbReference>
<organism evidence="1 2">
    <name type="scientific">Operophtera brumata nucleopolyhedrovirus</name>
    <dbReference type="NCBI Taxonomy" id="1046267"/>
    <lineage>
        <taxon>Viruses</taxon>
        <taxon>Viruses incertae sedis</taxon>
        <taxon>Naldaviricetes</taxon>
        <taxon>Lefavirales</taxon>
        <taxon>Baculoviridae</taxon>
        <taxon>Alphabaculovirus</taxon>
        <taxon>Alphabaculovirus opbrumatae</taxon>
    </lineage>
</organism>
<accession>A0A2H4UZT3</accession>
<dbReference type="KEGG" id="vg:41699944"/>
<dbReference type="Pfam" id="PF06150">
    <property type="entry name" value="ChaB"/>
    <property type="match status" value="1"/>
</dbReference>
<dbReference type="GeneID" id="41699944"/>
<dbReference type="InterPro" id="IPR009317">
    <property type="entry name" value="ChaB"/>
</dbReference>
<sequence>MYNYYDTSNLPLLACKMYLRAYNRTYDVTHDKNRAAIAGWTAVKHRYVHLDNKWLPKDLAVAVMSRELEDDYSTTEDEIDNMSSGEDY</sequence>
<protein>
    <submittedName>
        <fullName evidence="1">ChaB-like</fullName>
    </submittedName>
</protein>
<keyword evidence="2" id="KW-1185">Reference proteome</keyword>
<evidence type="ECO:0000313" key="1">
    <source>
        <dbReference type="EMBL" id="AUA60281.1"/>
    </source>
</evidence>
<proteinExistence type="predicted"/>
<dbReference type="EMBL" id="MF614691">
    <property type="protein sequence ID" value="AUA60281.1"/>
    <property type="molecule type" value="Genomic_DNA"/>
</dbReference>
<name>A0A2H4UZT3_9ABAC</name>
<dbReference type="InterPro" id="IPR037205">
    <property type="entry name" value="ChaB_sf"/>
</dbReference>
<dbReference type="RefSeq" id="YP_009552610.1">
    <property type="nucleotide sequence ID" value="NC_040621.1"/>
</dbReference>
<dbReference type="SUPFAM" id="SSF140376">
    <property type="entry name" value="ChaB-like"/>
    <property type="match status" value="1"/>
</dbReference>
<reference evidence="1 2" key="1">
    <citation type="journal article" date="2017" name="Viruses">
        <title>The Operophtera brumata Nucleopolyhedrovirus (OpbuNPV) Represents an Early, Divergent Lineage within Genus Alphabaculovirus.</title>
        <authorList>
            <person name="Harrison R.L."/>
            <person name="Rowley D.L."/>
            <person name="Mowery J.D."/>
            <person name="Bauchan G.R."/>
            <person name="Burand J.P."/>
        </authorList>
    </citation>
    <scope>NUCLEOTIDE SEQUENCE [LARGE SCALE GENOMIC DNA]</scope>
    <source>
        <strain evidence="1">OpbuNPV-MA</strain>
    </source>
</reference>